<evidence type="ECO:0000256" key="2">
    <source>
        <dbReference type="ARBA" id="ARBA00009816"/>
    </source>
</evidence>
<keyword evidence="6" id="KW-0325">Glycoprotein</keyword>
<protein>
    <submittedName>
        <fullName evidence="9">Dual oxidase maturation factor 1</fullName>
    </submittedName>
</protein>
<evidence type="ECO:0000256" key="8">
    <source>
        <dbReference type="SAM" id="Phobius"/>
    </source>
</evidence>
<keyword evidence="5 8" id="KW-0472">Membrane</keyword>
<name>A0A5J4YSB2_PORPP</name>
<comment type="caution">
    <text evidence="9">The sequence shown here is derived from an EMBL/GenBank/DDBJ whole genome shotgun (WGS) entry which is preliminary data.</text>
</comment>
<dbReference type="InterPro" id="IPR018469">
    <property type="entry name" value="Dual_oxidase_maturation_fac"/>
</dbReference>
<evidence type="ECO:0000256" key="1">
    <source>
        <dbReference type="ARBA" id="ARBA00004141"/>
    </source>
</evidence>
<feature type="region of interest" description="Disordered" evidence="7">
    <location>
        <begin position="378"/>
        <end position="397"/>
    </location>
</feature>
<dbReference type="PANTHER" id="PTHR31158">
    <property type="entry name" value="DUAL OXIDASE 2"/>
    <property type="match status" value="1"/>
</dbReference>
<comment type="subcellular location">
    <subcellularLocation>
        <location evidence="1">Membrane</location>
        <topology evidence="1">Multi-pass membrane protein</topology>
    </subcellularLocation>
</comment>
<evidence type="ECO:0000256" key="5">
    <source>
        <dbReference type="ARBA" id="ARBA00023136"/>
    </source>
</evidence>
<dbReference type="Gene3D" id="1.20.140.150">
    <property type="match status" value="1"/>
</dbReference>
<evidence type="ECO:0000256" key="7">
    <source>
        <dbReference type="SAM" id="MobiDB-lite"/>
    </source>
</evidence>
<feature type="transmembrane region" description="Helical" evidence="8">
    <location>
        <begin position="272"/>
        <end position="295"/>
    </location>
</feature>
<evidence type="ECO:0000313" key="10">
    <source>
        <dbReference type="Proteomes" id="UP000324585"/>
    </source>
</evidence>
<keyword evidence="10" id="KW-1185">Reference proteome</keyword>
<sequence>MADTCVPQTLPGDGVGPTYYGPNKTAVGLDLWMISAAVASATIAIAGLFTIFSFESKADAVRKTVGLLFGVYIMFTLLFCNFAYNWQYGEVQTRTPYAGYDSHEVEVTLGIKIGLRGFNVTMLGEPEYQLGQRINYNEQFLWGRGNVWFQGRVGFSDLGNTVARTWRRAQFGGMPLPILQIAEYFTIDGEQIRWLRYYRYAGYYTHIMMYTGLGVYFLSVLFGAFRPRVGALLLMLVAALMASAVIIYSSVVNRIKNPLMIPWRDGVLVVNYSWSFILTAVTSGVLFFGAMLLYLHHTAQLVRRKRNRGEKRKLGVVEVWVCDHLGDMLEFVFGRAGSDASKLGRPPSREQDVSCLCGTCDSDDCTCVCHDVVEERTWTKHSDASQPKPTMQKPDTGLMSFDYVTLGDDENMSSLSHSSDTPVELQILNVLSKEGSPRLLRPQSPPQQRQPERPVTARGEDKGTTSPPPANTARFAEQATYLDSGNAVPPARKQPSPLPLPLNLQDSSRHEAPTGSSRSGGNVG</sequence>
<proteinExistence type="inferred from homology"/>
<evidence type="ECO:0000313" key="9">
    <source>
        <dbReference type="EMBL" id="KAA8493732.1"/>
    </source>
</evidence>
<keyword evidence="3 8" id="KW-0812">Transmembrane</keyword>
<feature type="compositionally biased region" description="Polar residues" evidence="7">
    <location>
        <begin position="514"/>
        <end position="524"/>
    </location>
</feature>
<dbReference type="PANTHER" id="PTHR31158:SF1">
    <property type="entry name" value="DOXA1 FACTOR-RELATED"/>
    <property type="match status" value="1"/>
</dbReference>
<feature type="transmembrane region" description="Helical" evidence="8">
    <location>
        <begin position="203"/>
        <end position="225"/>
    </location>
</feature>
<feature type="compositionally biased region" description="Low complexity" evidence="7">
    <location>
        <begin position="437"/>
        <end position="449"/>
    </location>
</feature>
<dbReference type="GO" id="GO:0015031">
    <property type="term" value="P:protein transport"/>
    <property type="evidence" value="ECO:0007669"/>
    <property type="project" value="InterPro"/>
</dbReference>
<evidence type="ECO:0000256" key="3">
    <source>
        <dbReference type="ARBA" id="ARBA00022692"/>
    </source>
</evidence>
<dbReference type="EMBL" id="VRMN01000006">
    <property type="protein sequence ID" value="KAA8493732.1"/>
    <property type="molecule type" value="Genomic_DNA"/>
</dbReference>
<dbReference type="OrthoDB" id="10042652at2759"/>
<feature type="transmembrane region" description="Helical" evidence="8">
    <location>
        <begin position="31"/>
        <end position="52"/>
    </location>
</feature>
<keyword evidence="4 8" id="KW-1133">Transmembrane helix</keyword>
<feature type="transmembrane region" description="Helical" evidence="8">
    <location>
        <begin position="64"/>
        <end position="84"/>
    </location>
</feature>
<dbReference type="Proteomes" id="UP000324585">
    <property type="component" value="Unassembled WGS sequence"/>
</dbReference>
<comment type="similarity">
    <text evidence="2">Belongs to the DUOXA family.</text>
</comment>
<feature type="region of interest" description="Disordered" evidence="7">
    <location>
        <begin position="435"/>
        <end position="524"/>
    </location>
</feature>
<dbReference type="Pfam" id="PF10204">
    <property type="entry name" value="DuoxA"/>
    <property type="match status" value="1"/>
</dbReference>
<dbReference type="AlphaFoldDB" id="A0A5J4YSB2"/>
<feature type="transmembrane region" description="Helical" evidence="8">
    <location>
        <begin position="232"/>
        <end position="252"/>
    </location>
</feature>
<reference evidence="10" key="1">
    <citation type="journal article" date="2019" name="Nat. Commun.">
        <title>Expansion of phycobilisome linker gene families in mesophilic red algae.</title>
        <authorList>
            <person name="Lee J."/>
            <person name="Kim D."/>
            <person name="Bhattacharya D."/>
            <person name="Yoon H.S."/>
        </authorList>
    </citation>
    <scope>NUCLEOTIDE SEQUENCE [LARGE SCALE GENOMIC DNA]</scope>
    <source>
        <strain evidence="10">CCMP 1328</strain>
    </source>
</reference>
<evidence type="ECO:0000256" key="4">
    <source>
        <dbReference type="ARBA" id="ARBA00022989"/>
    </source>
</evidence>
<accession>A0A5J4YSB2</accession>
<gene>
    <name evidence="9" type="ORF">FVE85_4869</name>
</gene>
<dbReference type="GO" id="GO:0005789">
    <property type="term" value="C:endoplasmic reticulum membrane"/>
    <property type="evidence" value="ECO:0007669"/>
    <property type="project" value="InterPro"/>
</dbReference>
<organism evidence="9 10">
    <name type="scientific">Porphyridium purpureum</name>
    <name type="common">Red alga</name>
    <name type="synonym">Porphyridium cruentum</name>
    <dbReference type="NCBI Taxonomy" id="35688"/>
    <lineage>
        <taxon>Eukaryota</taxon>
        <taxon>Rhodophyta</taxon>
        <taxon>Bangiophyceae</taxon>
        <taxon>Porphyridiales</taxon>
        <taxon>Porphyridiaceae</taxon>
        <taxon>Porphyridium</taxon>
    </lineage>
</organism>
<evidence type="ECO:0000256" key="6">
    <source>
        <dbReference type="ARBA" id="ARBA00023180"/>
    </source>
</evidence>